<organism evidence="3 4">
    <name type="scientific">Mytilus edulis</name>
    <name type="common">Blue mussel</name>
    <dbReference type="NCBI Taxonomy" id="6550"/>
    <lineage>
        <taxon>Eukaryota</taxon>
        <taxon>Metazoa</taxon>
        <taxon>Spiralia</taxon>
        <taxon>Lophotrochozoa</taxon>
        <taxon>Mollusca</taxon>
        <taxon>Bivalvia</taxon>
        <taxon>Autobranchia</taxon>
        <taxon>Pteriomorphia</taxon>
        <taxon>Mytilida</taxon>
        <taxon>Mytiloidea</taxon>
        <taxon>Mytilidae</taxon>
        <taxon>Mytilinae</taxon>
        <taxon>Mytilus</taxon>
    </lineage>
</organism>
<protein>
    <recommendedName>
        <fullName evidence="2">B box-type domain-containing protein</fullName>
    </recommendedName>
</protein>
<evidence type="ECO:0000259" key="2">
    <source>
        <dbReference type="PROSITE" id="PS50119"/>
    </source>
</evidence>
<evidence type="ECO:0000313" key="3">
    <source>
        <dbReference type="EMBL" id="CAG2223005.1"/>
    </source>
</evidence>
<dbReference type="InterPro" id="IPR011044">
    <property type="entry name" value="Quino_amine_DH_bsu"/>
</dbReference>
<evidence type="ECO:0000256" key="1">
    <source>
        <dbReference type="PROSITE-ProRule" id="PRU00024"/>
    </source>
</evidence>
<feature type="domain" description="B box-type" evidence="2">
    <location>
        <begin position="29"/>
        <end position="79"/>
    </location>
</feature>
<reference evidence="3" key="1">
    <citation type="submission" date="2021-03" db="EMBL/GenBank/DDBJ databases">
        <authorList>
            <person name="Bekaert M."/>
        </authorList>
    </citation>
    <scope>NUCLEOTIDE SEQUENCE</scope>
</reference>
<comment type="caution">
    <text evidence="3">The sequence shown here is derived from an EMBL/GenBank/DDBJ whole genome shotgun (WGS) entry which is preliminary data.</text>
</comment>
<dbReference type="Proteomes" id="UP000683360">
    <property type="component" value="Unassembled WGS sequence"/>
</dbReference>
<dbReference type="EMBL" id="CAJPWZ010001773">
    <property type="protein sequence ID" value="CAG2223005.1"/>
    <property type="molecule type" value="Genomic_DNA"/>
</dbReference>
<dbReference type="OrthoDB" id="6096611at2759"/>
<evidence type="ECO:0000313" key="4">
    <source>
        <dbReference type="Proteomes" id="UP000683360"/>
    </source>
</evidence>
<keyword evidence="1" id="KW-0863">Zinc-finger</keyword>
<accession>A0A8S3SNW1</accession>
<dbReference type="SUPFAM" id="SSF50969">
    <property type="entry name" value="YVTN repeat-like/Quinoprotein amine dehydrogenase"/>
    <property type="match status" value="1"/>
</dbReference>
<gene>
    <name evidence="3" type="ORF">MEDL_36338</name>
</gene>
<proteinExistence type="predicted"/>
<dbReference type="AlphaFoldDB" id="A0A8S3SNW1"/>
<keyword evidence="1" id="KW-0479">Metal-binding</keyword>
<dbReference type="GO" id="GO:0008270">
    <property type="term" value="F:zinc ion binding"/>
    <property type="evidence" value="ECO:0007669"/>
    <property type="project" value="UniProtKB-KW"/>
</dbReference>
<keyword evidence="4" id="KW-1185">Reference proteome</keyword>
<dbReference type="InterPro" id="IPR000315">
    <property type="entry name" value="Znf_B-box"/>
</dbReference>
<sequence>MKKKVDLGETLVRNMDVSLNLLNPNGNSNRLPCCGPCGFDDVTEKAKRWCTDCKEGLCENCEKAHIKNKISRNHKIISIEDYRKIENVSISEVFLGTYQGNKTVVTETKSIKNAIKSFKDYKLKLDLNSLIEKLSIEVQDFGQIKVIENSSQLYFRDTKIDQAQIGIVVPTSGNIFNIQLQLIKLFRISSNEEIVKMRIFSCIILPNGNALFATSVKNKLIEYSDAGNYIRKIPISTTPFGIALVDHCRIAVTFGSRNFLEIIDYDTFKVEKKISFPKVAGSISPERETVCRHWNRYNMYTSPGFIRETTGNIENSI</sequence>
<dbReference type="PROSITE" id="PS50119">
    <property type="entry name" value="ZF_BBOX"/>
    <property type="match status" value="1"/>
</dbReference>
<keyword evidence="1" id="KW-0862">Zinc</keyword>
<name>A0A8S3SNW1_MYTED</name>